<feature type="region of interest" description="Disordered" evidence="1">
    <location>
        <begin position="106"/>
        <end position="125"/>
    </location>
</feature>
<evidence type="ECO:0000313" key="3">
    <source>
        <dbReference type="Proteomes" id="UP000307749"/>
    </source>
</evidence>
<feature type="compositionally biased region" description="Basic residues" evidence="1">
    <location>
        <begin position="114"/>
        <end position="125"/>
    </location>
</feature>
<dbReference type="STRING" id="993689.GCA_002077135_02069"/>
<comment type="caution">
    <text evidence="2">The sequence shown here is derived from an EMBL/GenBank/DDBJ whole genome shotgun (WGS) entry which is preliminary data.</text>
</comment>
<name>A0A4S3KPV7_9GAMM</name>
<accession>A0A4S3KPV7</accession>
<dbReference type="AlphaFoldDB" id="A0A4S3KPV7"/>
<evidence type="ECO:0000313" key="2">
    <source>
        <dbReference type="EMBL" id="THD11047.1"/>
    </source>
</evidence>
<dbReference type="Proteomes" id="UP000307749">
    <property type="component" value="Unassembled WGS sequence"/>
</dbReference>
<dbReference type="EMBL" id="MWQO01000017">
    <property type="protein sequence ID" value="THD11047.1"/>
    <property type="molecule type" value="Genomic_DNA"/>
</dbReference>
<reference evidence="2 3" key="1">
    <citation type="submission" date="2017-02" db="EMBL/GenBank/DDBJ databases">
        <title>Whole genome sequencing of Metallibacterium scheffleri DSM 24874 (T).</title>
        <authorList>
            <person name="Kumar S."/>
            <person name="Patil P."/>
            <person name="Patil P.B."/>
        </authorList>
    </citation>
    <scope>NUCLEOTIDE SEQUENCE [LARGE SCALE GENOMIC DNA]</scope>
    <source>
        <strain evidence="2 3">DSM 24874</strain>
    </source>
</reference>
<evidence type="ECO:0000256" key="1">
    <source>
        <dbReference type="SAM" id="MobiDB-lite"/>
    </source>
</evidence>
<organism evidence="2 3">
    <name type="scientific">Metallibacterium scheffleri</name>
    <dbReference type="NCBI Taxonomy" id="993689"/>
    <lineage>
        <taxon>Bacteria</taxon>
        <taxon>Pseudomonadati</taxon>
        <taxon>Pseudomonadota</taxon>
        <taxon>Gammaproteobacteria</taxon>
        <taxon>Lysobacterales</taxon>
        <taxon>Rhodanobacteraceae</taxon>
        <taxon>Metallibacterium</taxon>
    </lineage>
</organism>
<sequence>MRAAVLSNTRTTMEFDFNTPAGEDSSGAALAIVIAQLLDQNNGSFDFRPGRALELAGGNARGSDRTDYRAVPRLRRLGIEPVRVGKRWLVRVGDLARVLVGTQAASVPSVPRPRGPKRRIAGCAA</sequence>
<proteinExistence type="predicted"/>
<protein>
    <submittedName>
        <fullName evidence="2">Uncharacterized protein</fullName>
    </submittedName>
</protein>
<gene>
    <name evidence="2" type="ORF">B1806_05825</name>
</gene>
<keyword evidence="3" id="KW-1185">Reference proteome</keyword>